<evidence type="ECO:0000259" key="6">
    <source>
        <dbReference type="Pfam" id="PF00496"/>
    </source>
</evidence>
<dbReference type="PANTHER" id="PTHR30290:SF9">
    <property type="entry name" value="OLIGOPEPTIDE-BINDING PROTEIN APPA"/>
    <property type="match status" value="1"/>
</dbReference>
<sequence length="600" mass="66779">MKKGKWKFLSLLIVLGLLLSACSSGTSGKKSEGQEGQGSEPELVDPSSFPKTVVNEETEIDGGSLTYALVSDTAFEGILDYAFYESSPDAEVISFFAEPIFAYDANYQITNDGESAAKFEMSEDGKTMTVTIQDGVTWHDGEPLKAEDYAFSFEIIGHPDYTGVRYGDALISGIVGMEDYHNGKADTISGIKILNDKQLTITWEEANPSLLSGIWSYAEPKHHFEGIEIGDLASSDKIHTDLLGFGPFKVTNIVPGESVEYEAYENYYGGAPKLDSVVLKVVSPTTIGEAIKKGDVDIASFPTDQYDKDYVPTNFQYLADMDAAYTYIGFKLGHWDAEAGVAVQDKDTPLQDVKLRQAIGYAMDNKSVAERFYQGLRVPATTLMIPFFADFHNPDIEGYSYNTEKANQLLDEAGYKDVDGDGYREDLEGNEMVFNFASMSGGETAEPLANFYIQNWKDVGIHVQLLEGRLHEMNSFYDRVEGDDEAVDIYQGAWGTGTDPDPYGLWSKLAPYNYPRFVNDKNEELLAAGHSEDAFDQEFRKDIYDQWQQLMVDEAPVIPTLYRYYLMAVNNRVKNYSIEAGSELGWEDVAVTAEKAFVEE</sequence>
<dbReference type="InterPro" id="IPR000914">
    <property type="entry name" value="SBP_5_dom"/>
</dbReference>
<feature type="chain" id="PRO_5042165828" evidence="5">
    <location>
        <begin position="27"/>
        <end position="600"/>
    </location>
</feature>
<evidence type="ECO:0000313" key="7">
    <source>
        <dbReference type="EMBL" id="MCU9614277.1"/>
    </source>
</evidence>
<dbReference type="Pfam" id="PF00496">
    <property type="entry name" value="SBP_bac_5"/>
    <property type="match status" value="1"/>
</dbReference>
<evidence type="ECO:0000256" key="3">
    <source>
        <dbReference type="ARBA" id="ARBA00022729"/>
    </source>
</evidence>
<dbReference type="CDD" id="cd08510">
    <property type="entry name" value="PBP2_Lactococcal_OppA_like"/>
    <property type="match status" value="1"/>
</dbReference>
<dbReference type="GO" id="GO:0042597">
    <property type="term" value="C:periplasmic space"/>
    <property type="evidence" value="ECO:0007669"/>
    <property type="project" value="UniProtKB-ARBA"/>
</dbReference>
<dbReference type="InterPro" id="IPR039424">
    <property type="entry name" value="SBP_5"/>
</dbReference>
<proteinExistence type="inferred from homology"/>
<dbReference type="GO" id="GO:1904680">
    <property type="term" value="F:peptide transmembrane transporter activity"/>
    <property type="evidence" value="ECO:0007669"/>
    <property type="project" value="TreeGrafter"/>
</dbReference>
<dbReference type="PROSITE" id="PS51257">
    <property type="entry name" value="PROKAR_LIPOPROTEIN"/>
    <property type="match status" value="1"/>
</dbReference>
<organism evidence="7 8">
    <name type="scientific">Perspicuibacillus lycopersici</name>
    <dbReference type="NCBI Taxonomy" id="1325689"/>
    <lineage>
        <taxon>Bacteria</taxon>
        <taxon>Bacillati</taxon>
        <taxon>Bacillota</taxon>
        <taxon>Bacilli</taxon>
        <taxon>Bacillales</taxon>
        <taxon>Bacillaceae</taxon>
        <taxon>Perspicuibacillus</taxon>
    </lineage>
</organism>
<evidence type="ECO:0000256" key="4">
    <source>
        <dbReference type="SAM" id="MobiDB-lite"/>
    </source>
</evidence>
<dbReference type="RefSeq" id="WP_263073519.1">
    <property type="nucleotide sequence ID" value="NZ_JAOUSF010000003.1"/>
</dbReference>
<name>A0AAE3LNW0_9BACI</name>
<dbReference type="InterPro" id="IPR030678">
    <property type="entry name" value="Peptide/Ni-bd"/>
</dbReference>
<dbReference type="Proteomes" id="UP001209318">
    <property type="component" value="Unassembled WGS sequence"/>
</dbReference>
<evidence type="ECO:0000256" key="5">
    <source>
        <dbReference type="SAM" id="SignalP"/>
    </source>
</evidence>
<dbReference type="PIRSF" id="PIRSF002741">
    <property type="entry name" value="MppA"/>
    <property type="match status" value="1"/>
</dbReference>
<protein>
    <submittedName>
        <fullName evidence="7">Oligopeptide ABC transporter substrate-binding protein</fullName>
    </submittedName>
</protein>
<comment type="caution">
    <text evidence="7">The sequence shown here is derived from an EMBL/GenBank/DDBJ whole genome shotgun (WGS) entry which is preliminary data.</text>
</comment>
<dbReference type="Gene3D" id="3.40.190.10">
    <property type="entry name" value="Periplasmic binding protein-like II"/>
    <property type="match status" value="1"/>
</dbReference>
<keyword evidence="3 5" id="KW-0732">Signal</keyword>
<keyword evidence="2" id="KW-0813">Transport</keyword>
<dbReference type="NCBIfam" id="NF045467">
    <property type="entry name" value="Opp4A"/>
    <property type="match status" value="1"/>
</dbReference>
<dbReference type="Gene3D" id="3.10.105.10">
    <property type="entry name" value="Dipeptide-binding Protein, Domain 3"/>
    <property type="match status" value="1"/>
</dbReference>
<dbReference type="EMBL" id="JAOUSF010000003">
    <property type="protein sequence ID" value="MCU9614277.1"/>
    <property type="molecule type" value="Genomic_DNA"/>
</dbReference>
<dbReference type="GO" id="GO:0015833">
    <property type="term" value="P:peptide transport"/>
    <property type="evidence" value="ECO:0007669"/>
    <property type="project" value="TreeGrafter"/>
</dbReference>
<feature type="domain" description="Solute-binding protein family 5" evidence="6">
    <location>
        <begin position="116"/>
        <end position="512"/>
    </location>
</feature>
<dbReference type="InterPro" id="IPR050034">
    <property type="entry name" value="Opp4A"/>
</dbReference>
<accession>A0AAE3LNW0</accession>
<dbReference type="GO" id="GO:0043190">
    <property type="term" value="C:ATP-binding cassette (ABC) transporter complex"/>
    <property type="evidence" value="ECO:0007669"/>
    <property type="project" value="InterPro"/>
</dbReference>
<evidence type="ECO:0000256" key="1">
    <source>
        <dbReference type="ARBA" id="ARBA00005695"/>
    </source>
</evidence>
<feature type="signal peptide" evidence="5">
    <location>
        <begin position="1"/>
        <end position="26"/>
    </location>
</feature>
<evidence type="ECO:0000313" key="8">
    <source>
        <dbReference type="Proteomes" id="UP001209318"/>
    </source>
</evidence>
<keyword evidence="8" id="KW-1185">Reference proteome</keyword>
<dbReference type="AlphaFoldDB" id="A0AAE3LNW0"/>
<evidence type="ECO:0000256" key="2">
    <source>
        <dbReference type="ARBA" id="ARBA00022448"/>
    </source>
</evidence>
<feature type="region of interest" description="Disordered" evidence="4">
    <location>
        <begin position="27"/>
        <end position="48"/>
    </location>
</feature>
<comment type="similarity">
    <text evidence="1">Belongs to the bacterial solute-binding protein 5 family.</text>
</comment>
<gene>
    <name evidence="7" type="ORF">OEV98_11960</name>
</gene>
<dbReference type="SUPFAM" id="SSF53850">
    <property type="entry name" value="Periplasmic binding protein-like II"/>
    <property type="match status" value="1"/>
</dbReference>
<reference evidence="7" key="1">
    <citation type="submission" date="2022-10" db="EMBL/GenBank/DDBJ databases">
        <title>Description of Fervidibacillus gen. nov. in the family Fervidibacillaceae fam. nov. with two species, Fervidibacillus albus sp. nov., and Fervidibacillus halotolerans sp. nov., isolated from tidal flat sediments.</title>
        <authorList>
            <person name="Kwon K.K."/>
            <person name="Yang S.-H."/>
        </authorList>
    </citation>
    <scope>NUCLEOTIDE SEQUENCE</scope>
    <source>
        <strain evidence="7">JCM 19140</strain>
    </source>
</reference>
<dbReference type="PANTHER" id="PTHR30290">
    <property type="entry name" value="PERIPLASMIC BINDING COMPONENT OF ABC TRANSPORTER"/>
    <property type="match status" value="1"/>
</dbReference>